<dbReference type="EMBL" id="LGTC01000001">
    <property type="protein sequence ID" value="KNY29024.1"/>
    <property type="molecule type" value="Genomic_DNA"/>
</dbReference>
<evidence type="ECO:0000313" key="2">
    <source>
        <dbReference type="Proteomes" id="UP000036923"/>
    </source>
</evidence>
<dbReference type="STRING" id="398512.Bccel_4298"/>
<dbReference type="Pfam" id="PF09550">
    <property type="entry name" value="Phage_TAC_6"/>
    <property type="match status" value="1"/>
</dbReference>
<sequence length="87" mass="10276">MGLSPDEFWKLTPYEFNLMIEGFLAREERKTNDILYLAWHVEAFARSKRLPKLQTLLKKRKPKSQNQTLTKEQLIFIAKKKGLAGPW</sequence>
<dbReference type="AlphaFoldDB" id="A0A0L6JTH6"/>
<gene>
    <name evidence="1" type="ORF">Bccel_4298</name>
</gene>
<evidence type="ECO:0008006" key="3">
    <source>
        <dbReference type="Google" id="ProtNLM"/>
    </source>
</evidence>
<reference evidence="2" key="1">
    <citation type="submission" date="2015-07" db="EMBL/GenBank/DDBJ databases">
        <title>Near-Complete Genome Sequence of the Cellulolytic Bacterium Bacteroides (Pseudobacteroides) cellulosolvens ATCC 35603.</title>
        <authorList>
            <person name="Dassa B."/>
            <person name="Utturkar S.M."/>
            <person name="Klingeman D.M."/>
            <person name="Hurt R.A."/>
            <person name="Keller M."/>
            <person name="Xu J."/>
            <person name="Reddy Y.H.K."/>
            <person name="Borovok I."/>
            <person name="Grinberg I.R."/>
            <person name="Lamed R."/>
            <person name="Zhivin O."/>
            <person name="Bayer E.A."/>
            <person name="Brown S.D."/>
        </authorList>
    </citation>
    <scope>NUCLEOTIDE SEQUENCE [LARGE SCALE GENOMIC DNA]</scope>
    <source>
        <strain evidence="2">DSM 2933</strain>
    </source>
</reference>
<comment type="caution">
    <text evidence="1">The sequence shown here is derived from an EMBL/GenBank/DDBJ whole genome shotgun (WGS) entry which is preliminary data.</text>
</comment>
<organism evidence="1 2">
    <name type="scientific">Pseudobacteroides cellulosolvens ATCC 35603 = DSM 2933</name>
    <dbReference type="NCBI Taxonomy" id="398512"/>
    <lineage>
        <taxon>Bacteria</taxon>
        <taxon>Bacillati</taxon>
        <taxon>Bacillota</taxon>
        <taxon>Clostridia</taxon>
        <taxon>Eubacteriales</taxon>
        <taxon>Oscillospiraceae</taxon>
        <taxon>Pseudobacteroides</taxon>
    </lineage>
</organism>
<protein>
    <recommendedName>
        <fullName evidence="3">Phage tail assembly chaperone</fullName>
    </recommendedName>
</protein>
<dbReference type="Proteomes" id="UP000036923">
    <property type="component" value="Unassembled WGS sequence"/>
</dbReference>
<name>A0A0L6JTH6_9FIRM</name>
<accession>A0A0L6JTH6</accession>
<dbReference type="InterPro" id="IPR019056">
    <property type="entry name" value="Phage_TAC_6"/>
</dbReference>
<dbReference type="eggNOG" id="ENOG502ZIRS">
    <property type="taxonomic scope" value="Bacteria"/>
</dbReference>
<keyword evidence="2" id="KW-1185">Reference proteome</keyword>
<evidence type="ECO:0000313" key="1">
    <source>
        <dbReference type="EMBL" id="KNY29024.1"/>
    </source>
</evidence>
<proteinExistence type="predicted"/>
<dbReference type="OrthoDB" id="2991186at2"/>
<dbReference type="RefSeq" id="WP_036937285.1">
    <property type="nucleotide sequence ID" value="NZ_JQKC01000005.1"/>
</dbReference>